<dbReference type="EMBL" id="AOHS01000059">
    <property type="protein sequence ID" value="ELY24465.1"/>
    <property type="molecule type" value="Genomic_DNA"/>
</dbReference>
<dbReference type="Proteomes" id="UP000011543">
    <property type="component" value="Unassembled WGS sequence"/>
</dbReference>
<dbReference type="GeneID" id="8824132"/>
<evidence type="ECO:0000313" key="3">
    <source>
        <dbReference type="EMBL" id="ELY24465.1"/>
    </source>
</evidence>
<reference evidence="2" key="4">
    <citation type="submission" date="2016-09" db="EMBL/GenBank/DDBJ databases">
        <authorList>
            <person name="Pfeiffer F."/>
        </authorList>
    </citation>
    <scope>NUCLEOTIDE SEQUENCE</scope>
    <source>
        <strain evidence="2">ATCC 43099</strain>
    </source>
</reference>
<keyword evidence="1" id="KW-0472">Membrane</keyword>
<feature type="transmembrane region" description="Helical" evidence="1">
    <location>
        <begin position="40"/>
        <end position="57"/>
    </location>
</feature>
<keyword evidence="4" id="KW-1185">Reference proteome</keyword>
<evidence type="ECO:0000256" key="1">
    <source>
        <dbReference type="SAM" id="Phobius"/>
    </source>
</evidence>
<dbReference type="AlphaFoldDB" id="D3SST4"/>
<evidence type="ECO:0000313" key="4">
    <source>
        <dbReference type="Proteomes" id="UP000001879"/>
    </source>
</evidence>
<gene>
    <name evidence="2" type="ordered locus">Nmag_1300</name>
    <name evidence="3" type="ORF">C500_19020</name>
</gene>
<reference evidence="4" key="1">
    <citation type="submission" date="2010-02" db="EMBL/GenBank/DDBJ databases">
        <title>Complete sequence of chromosome of Natrialba magadii ATCC 43099.</title>
        <authorList>
            <consortium name="US DOE Joint Genome Institute"/>
            <person name="Lucas S."/>
            <person name="Copeland A."/>
            <person name="Lapidus A."/>
            <person name="Cheng J.-F."/>
            <person name="Bruce D."/>
            <person name="Goodwin L."/>
            <person name="Pitluck S."/>
            <person name="Davenport K."/>
            <person name="Saunders E."/>
            <person name="Detter J.C."/>
            <person name="Han C."/>
            <person name="Tapia R."/>
            <person name="Land M."/>
            <person name="Hauser L."/>
            <person name="Kyrpides N."/>
            <person name="Mikhailova N."/>
            <person name="De Castro R.E."/>
            <person name="Maupin-Furlow J.A."/>
            <person name="Woyke T."/>
        </authorList>
    </citation>
    <scope>NUCLEOTIDE SEQUENCE [LARGE SCALE GENOMIC DNA]</scope>
    <source>
        <strain evidence="4">ATCC 43099 / DSM 3394 / CCM 3739 / CIP 104546 / IAM 13178 / JCM 8861 / NBRC 102185 / NCIMB 2190 / MS3</strain>
    </source>
</reference>
<dbReference type="EMBL" id="CP001932">
    <property type="protein sequence ID" value="ADD04880.1"/>
    <property type="molecule type" value="Genomic_DNA"/>
</dbReference>
<accession>D3SST4</accession>
<reference evidence="2 4" key="2">
    <citation type="journal article" date="2012" name="BMC Genomics">
        <title>A comparative genomics perspective on the genetic content of the alkaliphilic haloarchaeon Natrialba magadii ATCC 43099T.</title>
        <authorList>
            <person name="Siddaramappa S."/>
            <person name="Challacombe J.F."/>
            <person name="Decastro R.E."/>
            <person name="Pfeiffer F."/>
            <person name="Sastre D.E."/>
            <person name="Gimenez M.I."/>
            <person name="Paggi R.A."/>
            <person name="Detter J.C."/>
            <person name="Davenport K.W."/>
            <person name="Goodwin L.A."/>
            <person name="Kyrpides N."/>
            <person name="Tapia R."/>
            <person name="Pitluck S."/>
            <person name="Lucas S."/>
            <person name="Woyke T."/>
            <person name="Maupin-Furlow J.A."/>
        </authorList>
    </citation>
    <scope>NUCLEOTIDE SEQUENCE [LARGE SCALE GENOMIC DNA]</scope>
    <source>
        <strain evidence="2">ATCC 43099</strain>
        <strain evidence="4">ATCC 43099 / DSM 3394 / CCM 3739 / CIP 104546 / IAM 13178 / JCM 8861 / NBRC 102185 / NCIMB 2190 / MS3</strain>
    </source>
</reference>
<feature type="transmembrane region" description="Helical" evidence="1">
    <location>
        <begin position="16"/>
        <end position="34"/>
    </location>
</feature>
<dbReference type="KEGG" id="nmg:Nmag_1300"/>
<keyword evidence="1" id="KW-0812">Transmembrane</keyword>
<proteinExistence type="predicted"/>
<name>D3SST4_NATMM</name>
<dbReference type="HOGENOM" id="CLU_2821019_0_0_2"/>
<evidence type="ECO:0000313" key="5">
    <source>
        <dbReference type="Proteomes" id="UP000011543"/>
    </source>
</evidence>
<organism evidence="2 4">
    <name type="scientific">Natrialba magadii (strain ATCC 43099 / DSM 3394 / CCM 3739 / CIP 104546 / IAM 13178 / JCM 8861 / NBRC 102185 / NCIMB 2190 / MS3)</name>
    <name type="common">Natronobacterium magadii</name>
    <dbReference type="NCBI Taxonomy" id="547559"/>
    <lineage>
        <taxon>Archaea</taxon>
        <taxon>Methanobacteriati</taxon>
        <taxon>Methanobacteriota</taxon>
        <taxon>Stenosarchaea group</taxon>
        <taxon>Halobacteria</taxon>
        <taxon>Halobacteriales</taxon>
        <taxon>Natrialbaceae</taxon>
        <taxon>Natrialba</taxon>
    </lineage>
</organism>
<reference evidence="3 5" key="3">
    <citation type="journal article" date="2014" name="PLoS Genet.">
        <title>Phylogenetically driven sequencing of extremely halophilic archaea reveals strategies for static and dynamic osmo-response.</title>
        <authorList>
            <person name="Becker E.A."/>
            <person name="Seitzer P.M."/>
            <person name="Tritt A."/>
            <person name="Larsen D."/>
            <person name="Krusor M."/>
            <person name="Yao A.I."/>
            <person name="Wu D."/>
            <person name="Madern D."/>
            <person name="Eisen J.A."/>
            <person name="Darling A.E."/>
            <person name="Facciotti M.T."/>
        </authorList>
    </citation>
    <scope>NUCLEOTIDE SEQUENCE [LARGE SCALE GENOMIC DNA]</scope>
    <source>
        <strain evidence="5">ATCC 43099 / DSM 3394 / CCM 3739 / CIP 104546 / IAM 13178 / JCM 8861 / NBRC 102185 / NCIMB 2190 / MS3</strain>
        <strain evidence="3">MS-3</strain>
    </source>
</reference>
<dbReference type="RefSeq" id="WP_004217220.1">
    <property type="nucleotide sequence ID" value="NC_013922.1"/>
</dbReference>
<evidence type="ECO:0000313" key="2">
    <source>
        <dbReference type="EMBL" id="ADD04880.1"/>
    </source>
</evidence>
<sequence length="66" mass="6938">MITYEKNETLIPRLSGYGKLTVGSVVAGVVVLLLGNSSSLADGVVSLAVVVLVVAMYRNRSDGDNR</sequence>
<dbReference type="PaxDb" id="547559-Nmag_1300"/>
<keyword evidence="1" id="KW-1133">Transmembrane helix</keyword>
<dbReference type="Proteomes" id="UP000001879">
    <property type="component" value="Chromosome"/>
</dbReference>
<protein>
    <submittedName>
        <fullName evidence="2">Uncharacterized protein</fullName>
    </submittedName>
</protein>